<reference evidence="1 2" key="1">
    <citation type="submission" date="2011-08" db="EMBL/GenBank/DDBJ databases">
        <title>The Genome Sequence of Plasmodium vivax Mauritania I.</title>
        <authorList>
            <consortium name="The Broad Institute Genome Sequencing Platform"/>
            <consortium name="The Broad Institute Genome Sequencing Center for Infectious Disease"/>
            <person name="Neafsey D."/>
            <person name="Carlton J."/>
            <person name="Barnwell J."/>
            <person name="Collins W."/>
            <person name="Escalante A."/>
            <person name="Mullikin J."/>
            <person name="Saul A."/>
            <person name="Guigo R."/>
            <person name="Camara F."/>
            <person name="Young S.K."/>
            <person name="Zeng Q."/>
            <person name="Gargeya S."/>
            <person name="Fitzgerald M."/>
            <person name="Haas B."/>
            <person name="Abouelleil A."/>
            <person name="Alvarado L."/>
            <person name="Arachchi H.M."/>
            <person name="Berlin A."/>
            <person name="Brown A."/>
            <person name="Chapman S.B."/>
            <person name="Chen Z."/>
            <person name="Dunbar C."/>
            <person name="Freedman E."/>
            <person name="Gearin G."/>
            <person name="Gellesch M."/>
            <person name="Goldberg J."/>
            <person name="Griggs A."/>
            <person name="Gujja S."/>
            <person name="Heiman D."/>
            <person name="Howarth C."/>
            <person name="Larson L."/>
            <person name="Lui A."/>
            <person name="MacDonald P.J.P."/>
            <person name="Montmayeur A."/>
            <person name="Murphy C."/>
            <person name="Neiman D."/>
            <person name="Pearson M."/>
            <person name="Priest M."/>
            <person name="Roberts A."/>
            <person name="Saif S."/>
            <person name="Shea T."/>
            <person name="Shenoy N."/>
            <person name="Sisk P."/>
            <person name="Stolte C."/>
            <person name="Sykes S."/>
            <person name="Wortman J."/>
            <person name="Nusbaum C."/>
            <person name="Birren B."/>
        </authorList>
    </citation>
    <scope>NUCLEOTIDE SEQUENCE [LARGE SCALE GENOMIC DNA]</scope>
    <source>
        <strain evidence="1 2">Mauritania I</strain>
    </source>
</reference>
<dbReference type="Pfam" id="PF05795">
    <property type="entry name" value="Plasmodium_Vir"/>
    <property type="match status" value="1"/>
</dbReference>
<dbReference type="AlphaFoldDB" id="A0A0J9VQT8"/>
<name>A0A0J9VQT8_PLAVI</name>
<dbReference type="InterPro" id="IPR008780">
    <property type="entry name" value="Plasmodium_Vir"/>
</dbReference>
<evidence type="ECO:0000313" key="2">
    <source>
        <dbReference type="Proteomes" id="UP000053776"/>
    </source>
</evidence>
<evidence type="ECO:0008006" key="3">
    <source>
        <dbReference type="Google" id="ProtNLM"/>
    </source>
</evidence>
<proteinExistence type="predicted"/>
<dbReference type="Proteomes" id="UP000053776">
    <property type="component" value="Unassembled WGS sequence"/>
</dbReference>
<gene>
    <name evidence="1" type="ORF">PVMG_04563</name>
</gene>
<dbReference type="EMBL" id="KQ235146">
    <property type="protein sequence ID" value="KMZ89733.1"/>
    <property type="molecule type" value="Genomic_DNA"/>
</dbReference>
<protein>
    <recommendedName>
        <fullName evidence="3">Variable surface protein Vir7-like protein</fullName>
    </recommendedName>
</protein>
<organism evidence="1 2">
    <name type="scientific">Plasmodium vivax Mauritania I</name>
    <dbReference type="NCBI Taxonomy" id="1035515"/>
    <lineage>
        <taxon>Eukaryota</taxon>
        <taxon>Sar</taxon>
        <taxon>Alveolata</taxon>
        <taxon>Apicomplexa</taxon>
        <taxon>Aconoidasida</taxon>
        <taxon>Haemosporida</taxon>
        <taxon>Plasmodiidae</taxon>
        <taxon>Plasmodium</taxon>
        <taxon>Plasmodium (Plasmodium)</taxon>
    </lineage>
</organism>
<accession>A0A0J9VQT8</accession>
<sequence>MYDEFESPVERDPKINNYISLCHGFITVLKESKEQYNDFCMKLARNLGLYSEDRKITNPSHDRCNILYNWIYNSIKKYHIPDNIIKECFDEYDRIKKATGNIKCYYYTYNNTYEEPENILLLNIFKSYFETIKDIMNGDIDNYISSGHKYICEFVNIYNKMNSNYCLGKGPNGQKQQNTCGYLSTFKNNYNIFLLNQLKNKDKIISLDDDNSVYMNKCKSDKQKTVLPAEVHNEHPQFPHSRGGTRENLDIFSYQPTVGNYDTNTSISSTVSTAVGTVAGASSILALLYKVTQNYI</sequence>
<evidence type="ECO:0000313" key="1">
    <source>
        <dbReference type="EMBL" id="KMZ89733.1"/>
    </source>
</evidence>